<protein>
    <submittedName>
        <fullName evidence="2">Uncharacterized protein</fullName>
    </submittedName>
</protein>
<dbReference type="AlphaFoldDB" id="A0A938XX92"/>
<evidence type="ECO:0000313" key="3">
    <source>
        <dbReference type="Proteomes" id="UP000717624"/>
    </source>
</evidence>
<name>A0A938XX92_9BACL</name>
<gene>
    <name evidence="2" type="ORF">JOD01_001171</name>
</gene>
<dbReference type="EMBL" id="JAFBEB010000003">
    <property type="protein sequence ID" value="MBM7589571.1"/>
    <property type="molecule type" value="Genomic_DNA"/>
</dbReference>
<organism evidence="2 3">
    <name type="scientific">Brevibacillus fulvus</name>
    <dbReference type="NCBI Taxonomy" id="1125967"/>
    <lineage>
        <taxon>Bacteria</taxon>
        <taxon>Bacillati</taxon>
        <taxon>Bacillota</taxon>
        <taxon>Bacilli</taxon>
        <taxon>Bacillales</taxon>
        <taxon>Paenibacillaceae</taxon>
        <taxon>Brevibacillus</taxon>
    </lineage>
</organism>
<dbReference type="Proteomes" id="UP000717624">
    <property type="component" value="Unassembled WGS sequence"/>
</dbReference>
<evidence type="ECO:0000313" key="2">
    <source>
        <dbReference type="EMBL" id="MBM7589571.1"/>
    </source>
</evidence>
<accession>A0A938XX92</accession>
<reference evidence="2" key="1">
    <citation type="submission" date="2021-01" db="EMBL/GenBank/DDBJ databases">
        <title>Genomic Encyclopedia of Type Strains, Phase IV (KMG-IV): sequencing the most valuable type-strain genomes for metagenomic binning, comparative biology and taxonomic classification.</title>
        <authorList>
            <person name="Goeker M."/>
        </authorList>
    </citation>
    <scope>NUCLEOTIDE SEQUENCE</scope>
    <source>
        <strain evidence="2">DSM 25523</strain>
    </source>
</reference>
<evidence type="ECO:0000256" key="1">
    <source>
        <dbReference type="SAM" id="MobiDB-lite"/>
    </source>
</evidence>
<sequence length="116" mass="12947">MKILSAAGETIPPGKLGSPQDSFTRSIATYERGGQIRTLTVTYPLYFEKLLAEQGIYDQQSDGVPVNQITAVLVLEQHPDFSESRFYLSDAAVFLQLFSGFSLADWKNRHAELVFT</sequence>
<proteinExistence type="predicted"/>
<keyword evidence="3" id="KW-1185">Reference proteome</keyword>
<dbReference type="RefSeq" id="WP_204517299.1">
    <property type="nucleotide sequence ID" value="NZ_BAABIN010000038.1"/>
</dbReference>
<comment type="caution">
    <text evidence="2">The sequence shown here is derived from an EMBL/GenBank/DDBJ whole genome shotgun (WGS) entry which is preliminary data.</text>
</comment>
<feature type="region of interest" description="Disordered" evidence="1">
    <location>
        <begin position="1"/>
        <end position="22"/>
    </location>
</feature>